<dbReference type="Proteomes" id="UP000030170">
    <property type="component" value="Unassembled WGS sequence"/>
</dbReference>
<keyword evidence="2" id="KW-1185">Reference proteome</keyword>
<evidence type="ECO:0000313" key="2">
    <source>
        <dbReference type="Proteomes" id="UP000030170"/>
    </source>
</evidence>
<comment type="caution">
    <text evidence="1">The sequence shown here is derived from an EMBL/GenBank/DDBJ whole genome shotgun (WGS) entry which is preliminary data.</text>
</comment>
<name>A0A098TKM0_9CYAN</name>
<sequence>MEPGRRTKYYKKLRRFLLDYCKIRVKAAYASEGQLPFSLRGKRLPLGNGSQSETHQSAVVSPADVTVTQNSKHLCNSQHQEGIVDEQWQSENLRVIAGIKLG</sequence>
<organism evidence="1 2">
    <name type="scientific">Neosynechococcus sphagnicola sy1</name>
    <dbReference type="NCBI Taxonomy" id="1497020"/>
    <lineage>
        <taxon>Bacteria</taxon>
        <taxon>Bacillati</taxon>
        <taxon>Cyanobacteriota</taxon>
        <taxon>Cyanophyceae</taxon>
        <taxon>Neosynechococcales</taxon>
        <taxon>Neosynechococcaceae</taxon>
        <taxon>Neosynechococcus</taxon>
    </lineage>
</organism>
<gene>
    <name evidence="1" type="ORF">DO97_09070</name>
</gene>
<proteinExistence type="predicted"/>
<protein>
    <submittedName>
        <fullName evidence="1">Uncharacterized protein</fullName>
    </submittedName>
</protein>
<accession>A0A098TKM0</accession>
<dbReference type="EMBL" id="JJML01000027">
    <property type="protein sequence ID" value="KGF72397.1"/>
    <property type="molecule type" value="Genomic_DNA"/>
</dbReference>
<evidence type="ECO:0000313" key="1">
    <source>
        <dbReference type="EMBL" id="KGF72397.1"/>
    </source>
</evidence>
<reference evidence="1 2" key="1">
    <citation type="journal article" date="2014" name="Mol. Ecol.">
        <title>Evolution of Synechococcus.</title>
        <authorList>
            <person name="Dvorak P."/>
            <person name="Casamatta D."/>
            <person name="Hasler P."/>
            <person name="Poulickova A."/>
            <person name="Ondrej V."/>
            <person name="Sanges R."/>
        </authorList>
    </citation>
    <scope>NUCLEOTIDE SEQUENCE [LARGE SCALE GENOMIC DNA]</scope>
    <source>
        <strain evidence="1 2">CAUP A 1101</strain>
    </source>
</reference>
<dbReference type="AlphaFoldDB" id="A0A098TKM0"/>